<keyword evidence="10" id="KW-1015">Disulfide bond</keyword>
<evidence type="ECO:0000256" key="14">
    <source>
        <dbReference type="SAM" id="MobiDB-lite"/>
    </source>
</evidence>
<evidence type="ECO:0000256" key="7">
    <source>
        <dbReference type="ARBA" id="ARBA00022989"/>
    </source>
</evidence>
<keyword evidence="11" id="KW-0325">Glycoprotein</keyword>
<protein>
    <recommendedName>
        <fullName evidence="13">beta-galactoside alpha-(2,6)-sialyltransferase</fullName>
        <ecNumber evidence="13">2.4.3.1</ecNumber>
    </recommendedName>
</protein>
<evidence type="ECO:0000256" key="13">
    <source>
        <dbReference type="ARBA" id="ARBA00034329"/>
    </source>
</evidence>
<evidence type="ECO:0000256" key="1">
    <source>
        <dbReference type="ARBA" id="ARBA00004447"/>
    </source>
</evidence>
<evidence type="ECO:0000256" key="12">
    <source>
        <dbReference type="ARBA" id="ARBA00034249"/>
    </source>
</evidence>
<evidence type="ECO:0000256" key="10">
    <source>
        <dbReference type="ARBA" id="ARBA00023157"/>
    </source>
</evidence>
<evidence type="ECO:0000256" key="4">
    <source>
        <dbReference type="ARBA" id="ARBA00022679"/>
    </source>
</evidence>
<dbReference type="GO" id="GO:0032580">
    <property type="term" value="C:Golgi cisterna membrane"/>
    <property type="evidence" value="ECO:0007669"/>
    <property type="project" value="UniProtKB-SubCell"/>
</dbReference>
<name>A0AAX4PL38_9CHLO</name>
<dbReference type="GO" id="GO:0097503">
    <property type="term" value="P:sialylation"/>
    <property type="evidence" value="ECO:0007669"/>
    <property type="project" value="TreeGrafter"/>
</dbReference>
<evidence type="ECO:0000313" key="16">
    <source>
        <dbReference type="Proteomes" id="UP001472866"/>
    </source>
</evidence>
<dbReference type="AlphaFoldDB" id="A0AAX4PL38"/>
<feature type="region of interest" description="Disordered" evidence="14">
    <location>
        <begin position="119"/>
        <end position="140"/>
    </location>
</feature>
<evidence type="ECO:0000256" key="3">
    <source>
        <dbReference type="ARBA" id="ARBA00022676"/>
    </source>
</evidence>
<keyword evidence="8" id="KW-0333">Golgi apparatus</keyword>
<dbReference type="Gene3D" id="3.90.1480.20">
    <property type="entry name" value="Glycosyl transferase family 29"/>
    <property type="match status" value="1"/>
</dbReference>
<evidence type="ECO:0000256" key="2">
    <source>
        <dbReference type="ARBA" id="ARBA00006003"/>
    </source>
</evidence>
<dbReference type="Proteomes" id="UP001472866">
    <property type="component" value="Chromosome 17"/>
</dbReference>
<evidence type="ECO:0000256" key="8">
    <source>
        <dbReference type="ARBA" id="ARBA00023034"/>
    </source>
</evidence>
<dbReference type="GO" id="GO:0003835">
    <property type="term" value="F:beta-galactoside alpha-2,6-sialyltransferase activity"/>
    <property type="evidence" value="ECO:0007669"/>
    <property type="project" value="UniProtKB-EC"/>
</dbReference>
<keyword evidence="5" id="KW-0812">Transmembrane</keyword>
<dbReference type="EC" id="2.4.3.1" evidence="13"/>
<comment type="similarity">
    <text evidence="2">Belongs to the glycosyltransferase 29 family.</text>
</comment>
<comment type="catalytic activity">
    <reaction evidence="12">
        <text>a beta-D-galactoside + CMP-N-acetyl-beta-neuraminate = an N-acetyl-alpha-neuraminyl-(2-&gt;6)-beta-D-galactosyl derivative + CMP + H(+)</text>
        <dbReference type="Rhea" id="RHEA:52104"/>
        <dbReference type="ChEBI" id="CHEBI:15378"/>
        <dbReference type="ChEBI" id="CHEBI:28034"/>
        <dbReference type="ChEBI" id="CHEBI:57812"/>
        <dbReference type="ChEBI" id="CHEBI:60377"/>
        <dbReference type="ChEBI" id="CHEBI:136398"/>
        <dbReference type="EC" id="2.4.3.1"/>
    </reaction>
</comment>
<dbReference type="PANTHER" id="PTHR46059">
    <property type="entry name" value="BETA-GALACTOSIDE ALPHA-2,6-SIALYLTRANSFERASE"/>
    <property type="match status" value="1"/>
</dbReference>
<dbReference type="InterPro" id="IPR038578">
    <property type="entry name" value="GT29-like_sf"/>
</dbReference>
<keyword evidence="9" id="KW-0472">Membrane</keyword>
<dbReference type="PANTHER" id="PTHR46059:SF1">
    <property type="entry name" value="BETA-GALACTOSIDE ALPHA-2,6-SIALYLTRANSFERASE"/>
    <property type="match status" value="1"/>
</dbReference>
<evidence type="ECO:0000256" key="6">
    <source>
        <dbReference type="ARBA" id="ARBA00022968"/>
    </source>
</evidence>
<dbReference type="Pfam" id="PF00777">
    <property type="entry name" value="Glyco_transf_29"/>
    <property type="match status" value="1"/>
</dbReference>
<keyword evidence="7" id="KW-1133">Transmembrane helix</keyword>
<keyword evidence="4" id="KW-0808">Transferase</keyword>
<reference evidence="15 16" key="1">
    <citation type="submission" date="2024-03" db="EMBL/GenBank/DDBJ databases">
        <title>Complete genome sequence of the green alga Chloropicon roscoffensis RCC1871.</title>
        <authorList>
            <person name="Lemieux C."/>
            <person name="Pombert J.-F."/>
            <person name="Otis C."/>
            <person name="Turmel M."/>
        </authorList>
    </citation>
    <scope>NUCLEOTIDE SEQUENCE [LARGE SCALE GENOMIC DNA]</scope>
    <source>
        <strain evidence="15 16">RCC1871</strain>
    </source>
</reference>
<feature type="compositionally biased region" description="Acidic residues" evidence="14">
    <location>
        <begin position="124"/>
        <end position="140"/>
    </location>
</feature>
<gene>
    <name evidence="15" type="ORF">HKI87_17g86320</name>
</gene>
<keyword evidence="3 15" id="KW-0328">Glycosyltransferase</keyword>
<dbReference type="InterPro" id="IPR001675">
    <property type="entry name" value="Glyco_trans_29"/>
</dbReference>
<keyword evidence="6" id="KW-0735">Signal-anchor</keyword>
<sequence length="459" mass="51467">MASFSYFGKWDASDAKRVYGSTVHSSRNLTKVLSWDLRSPANSIPRRVACSLQTRAMASGRLALVVAVLSCASCAARASSVCGGAPQTMVPFDLEAHASGPPRPTWKQAERRALQELASWNATDTEDEGEDEGDGEDEGWWEWEDRGRHDLVMEPGYLGNGSEVAGTGRALLRMPYEKKRVGCARKRLARVYYENDSGDPAVKKNVLDGEAKLAACLEDLQKCDQEAYGQASSLGVRKKVRELFKPGSVSGRHYKTCAIVGNAGHMTKQKFGKYIDNHDLVLRFNTQALGKYKANVGSKVTMRILNNFNTIMACCRGRLPEGKRRKIDMVLWFPAARREMRRACEKKFPNHKVHFLSRRFIGKEVAVMKELRKEGLRFGFGPFGGWKQLTSGAHGLMMLLTICDQVSVYGITTYRQSKNDQYGGRNKKTLNGNRWHDWKGESVVWRLLHAMKEINICSV</sequence>
<evidence type="ECO:0000256" key="5">
    <source>
        <dbReference type="ARBA" id="ARBA00022692"/>
    </source>
</evidence>
<proteinExistence type="inferred from homology"/>
<evidence type="ECO:0000313" key="15">
    <source>
        <dbReference type="EMBL" id="WZN67060.1"/>
    </source>
</evidence>
<accession>A0AAX4PL38</accession>
<dbReference type="EMBL" id="CP151517">
    <property type="protein sequence ID" value="WZN67060.1"/>
    <property type="molecule type" value="Genomic_DNA"/>
</dbReference>
<comment type="subcellular location">
    <subcellularLocation>
        <location evidence="1">Golgi apparatus</location>
        <location evidence="1">Golgi stack membrane</location>
        <topology evidence="1">Single-pass type II membrane protein</topology>
    </subcellularLocation>
</comment>
<keyword evidence="16" id="KW-1185">Reference proteome</keyword>
<evidence type="ECO:0000256" key="11">
    <source>
        <dbReference type="ARBA" id="ARBA00023180"/>
    </source>
</evidence>
<organism evidence="15 16">
    <name type="scientific">Chloropicon roscoffensis</name>
    <dbReference type="NCBI Taxonomy" id="1461544"/>
    <lineage>
        <taxon>Eukaryota</taxon>
        <taxon>Viridiplantae</taxon>
        <taxon>Chlorophyta</taxon>
        <taxon>Chloropicophyceae</taxon>
        <taxon>Chloropicales</taxon>
        <taxon>Chloropicaceae</taxon>
        <taxon>Chloropicon</taxon>
    </lineage>
</organism>
<evidence type="ECO:0000256" key="9">
    <source>
        <dbReference type="ARBA" id="ARBA00023136"/>
    </source>
</evidence>